<reference evidence="1 2" key="1">
    <citation type="submission" date="2019-05" db="EMBL/GenBank/DDBJ databases">
        <title>Another draft genome of Portunus trituberculatus and its Hox gene families provides insights of decapod evolution.</title>
        <authorList>
            <person name="Jeong J.-H."/>
            <person name="Song I."/>
            <person name="Kim S."/>
            <person name="Choi T."/>
            <person name="Kim D."/>
            <person name="Ryu S."/>
            <person name="Kim W."/>
        </authorList>
    </citation>
    <scope>NUCLEOTIDE SEQUENCE [LARGE SCALE GENOMIC DNA]</scope>
    <source>
        <tissue evidence="1">Muscle</tissue>
    </source>
</reference>
<accession>A0A5B7D3Y1</accession>
<proteinExistence type="predicted"/>
<dbReference type="EMBL" id="VSRR010000490">
    <property type="protein sequence ID" value="MPC16248.1"/>
    <property type="molecule type" value="Genomic_DNA"/>
</dbReference>
<dbReference type="Proteomes" id="UP000324222">
    <property type="component" value="Unassembled WGS sequence"/>
</dbReference>
<evidence type="ECO:0000313" key="1">
    <source>
        <dbReference type="EMBL" id="MPC16248.1"/>
    </source>
</evidence>
<dbReference type="AlphaFoldDB" id="A0A5B7D3Y1"/>
<keyword evidence="2" id="KW-1185">Reference proteome</keyword>
<organism evidence="1 2">
    <name type="scientific">Portunus trituberculatus</name>
    <name type="common">Swimming crab</name>
    <name type="synonym">Neptunus trituberculatus</name>
    <dbReference type="NCBI Taxonomy" id="210409"/>
    <lineage>
        <taxon>Eukaryota</taxon>
        <taxon>Metazoa</taxon>
        <taxon>Ecdysozoa</taxon>
        <taxon>Arthropoda</taxon>
        <taxon>Crustacea</taxon>
        <taxon>Multicrustacea</taxon>
        <taxon>Malacostraca</taxon>
        <taxon>Eumalacostraca</taxon>
        <taxon>Eucarida</taxon>
        <taxon>Decapoda</taxon>
        <taxon>Pleocyemata</taxon>
        <taxon>Brachyura</taxon>
        <taxon>Eubrachyura</taxon>
        <taxon>Portunoidea</taxon>
        <taxon>Portunidae</taxon>
        <taxon>Portuninae</taxon>
        <taxon>Portunus</taxon>
    </lineage>
</organism>
<dbReference type="OrthoDB" id="5792673at2759"/>
<evidence type="ECO:0000313" key="2">
    <source>
        <dbReference type="Proteomes" id="UP000324222"/>
    </source>
</evidence>
<name>A0A5B7D3Y1_PORTR</name>
<protein>
    <submittedName>
        <fullName evidence="1">Uncharacterized protein</fullName>
    </submittedName>
</protein>
<gene>
    <name evidence="1" type="ORF">E2C01_009069</name>
</gene>
<sequence length="92" mass="10083">MVPYSSQPSKTIERKILKPGAVPSQFSWTQPLSPSVKARMKRAQKKERSGNVSQKLILCHSKDDFDVGAEFEVGATVLMDDCGKTSETALAL</sequence>
<comment type="caution">
    <text evidence="1">The sequence shown here is derived from an EMBL/GenBank/DDBJ whole genome shotgun (WGS) entry which is preliminary data.</text>
</comment>